<dbReference type="RefSeq" id="WP_074653185.1">
    <property type="nucleotide sequence ID" value="NZ_FNSD01000001.1"/>
</dbReference>
<sequence length="380" mass="42692">MPAPITDSLPFSASGTVSWIHLGDLHMTRPGEQNEIDLGRIVDEINAVYARGGIDFVYLPGDIADDGSVVAYEAVRRHLDRLKIPWCGIVGDHDVHEKSFDNFRRYISEELYGRFSIGPYCFLRLNAFSSPRPDAFTLSEEQLRWLEEELRQCDEAGERAILLLHCYPSDLKQGGEELKRILQRYPVLLVDMGHTHYNELSNDGRVLYSATRSTGQIEEGPVGYSVTTIDKDAVSWHFVELGSRGLVAITQPQDDRLMTQRSATSKRPDEVLVSVKTWSDADVRDVVVQTNNVRTSLSSTDGLLWRGKLDTHHLIDGTHELIATATTITNKEISSSLQLRIGPHPDRTFSDVDYENAIGEWCDRGLLGTQLGPNKNGKKW</sequence>
<accession>A0A1H4LGI3</accession>
<dbReference type="Pfam" id="PF00149">
    <property type="entry name" value="Metallophos"/>
    <property type="match status" value="1"/>
</dbReference>
<evidence type="ECO:0000313" key="2">
    <source>
        <dbReference type="EMBL" id="SEB69810.1"/>
    </source>
</evidence>
<name>A0A1H4LGI3_9BACT</name>
<dbReference type="InterPro" id="IPR004843">
    <property type="entry name" value="Calcineurin-like_PHP"/>
</dbReference>
<gene>
    <name evidence="2" type="ORF">SAMN05443244_1590</name>
</gene>
<dbReference type="PANTHER" id="PTHR43143:SF1">
    <property type="entry name" value="SERINE_THREONINE-PROTEIN PHOSPHATASE CPPED1"/>
    <property type="match status" value="1"/>
</dbReference>
<reference evidence="2 3" key="1">
    <citation type="submission" date="2016-10" db="EMBL/GenBank/DDBJ databases">
        <authorList>
            <person name="de Groot N.N."/>
        </authorList>
    </citation>
    <scope>NUCLEOTIDE SEQUENCE [LARGE SCALE GENOMIC DNA]</scope>
    <source>
        <strain evidence="2 3">AB35.6</strain>
    </source>
</reference>
<dbReference type="OrthoDB" id="9816081at2"/>
<proteinExistence type="predicted"/>
<evidence type="ECO:0000313" key="3">
    <source>
        <dbReference type="Proteomes" id="UP000182409"/>
    </source>
</evidence>
<dbReference type="InterPro" id="IPR029052">
    <property type="entry name" value="Metallo-depent_PP-like"/>
</dbReference>
<dbReference type="SUPFAM" id="SSF56300">
    <property type="entry name" value="Metallo-dependent phosphatases"/>
    <property type="match status" value="1"/>
</dbReference>
<evidence type="ECO:0000259" key="1">
    <source>
        <dbReference type="Pfam" id="PF00149"/>
    </source>
</evidence>
<feature type="domain" description="Calcineurin-like phosphoesterase" evidence="1">
    <location>
        <begin position="20"/>
        <end position="197"/>
    </location>
</feature>
<protein>
    <submittedName>
        <fullName evidence="2">Calcineurin-like phosphoesterase</fullName>
    </submittedName>
</protein>
<dbReference type="Proteomes" id="UP000182409">
    <property type="component" value="Unassembled WGS sequence"/>
</dbReference>
<dbReference type="GO" id="GO:0016787">
    <property type="term" value="F:hydrolase activity"/>
    <property type="evidence" value="ECO:0007669"/>
    <property type="project" value="InterPro"/>
</dbReference>
<dbReference type="Gene3D" id="3.60.21.10">
    <property type="match status" value="1"/>
</dbReference>
<organism evidence="2 3">
    <name type="scientific">Terriglobus roseus</name>
    <dbReference type="NCBI Taxonomy" id="392734"/>
    <lineage>
        <taxon>Bacteria</taxon>
        <taxon>Pseudomonadati</taxon>
        <taxon>Acidobacteriota</taxon>
        <taxon>Terriglobia</taxon>
        <taxon>Terriglobales</taxon>
        <taxon>Acidobacteriaceae</taxon>
        <taxon>Terriglobus</taxon>
    </lineage>
</organism>
<dbReference type="InterPro" id="IPR051918">
    <property type="entry name" value="STPP_CPPED1"/>
</dbReference>
<dbReference type="AlphaFoldDB" id="A0A1H4LGI3"/>
<dbReference type="PANTHER" id="PTHR43143">
    <property type="entry name" value="METALLOPHOSPHOESTERASE, CALCINEURIN SUPERFAMILY"/>
    <property type="match status" value="1"/>
</dbReference>
<dbReference type="EMBL" id="FNSD01000001">
    <property type="protein sequence ID" value="SEB69810.1"/>
    <property type="molecule type" value="Genomic_DNA"/>
</dbReference>